<evidence type="ECO:0000256" key="6">
    <source>
        <dbReference type="ARBA" id="ARBA00022723"/>
    </source>
</evidence>
<evidence type="ECO:0000256" key="5">
    <source>
        <dbReference type="ARBA" id="ARBA00022679"/>
    </source>
</evidence>
<dbReference type="NCBIfam" id="TIGR00550">
    <property type="entry name" value="nadA"/>
    <property type="match status" value="1"/>
</dbReference>
<keyword evidence="3 9" id="KW-0004">4Fe-4S</keyword>
<sequence length="300" mass="33704">MDTMIERINALKKEKNAMIIAHLYQKAEVQDIADFVGDSFELSKKAKENDAETIVFCGVHFMAESAKILSPHKKVLLPRSDAGCPMADMVSEKEVKLLREKYPDAAIVCYVNSSAEVKALSDICCTSSNAVKVVESLPHKQIVFIPDENLGNYVAKQVKDKEIIPFKGYCITHKLVTREEVIRIKNEFPEAELLVHPECTEEVLGEADFAGSTAQIINYVKHSNKDTFIIGTEEGILHKLHNENPGKTFYLASPKLICMNMKKTSLEAVLDALENETTEIVLEDEVRERAYLSLNRMLEV</sequence>
<feature type="binding site" evidence="9">
    <location>
        <position position="39"/>
    </location>
    <ligand>
        <name>iminosuccinate</name>
        <dbReference type="ChEBI" id="CHEBI:77875"/>
    </ligand>
</feature>
<accession>A0A4R3MMU1</accession>
<protein>
    <recommendedName>
        <fullName evidence="2 9">Quinolinate synthase</fullName>
        <ecNumber evidence="2 9">2.5.1.72</ecNumber>
    </recommendedName>
</protein>
<dbReference type="InterPro" id="IPR003473">
    <property type="entry name" value="NadA"/>
</dbReference>
<dbReference type="Pfam" id="PF02445">
    <property type="entry name" value="NadA"/>
    <property type="match status" value="1"/>
</dbReference>
<dbReference type="InterPro" id="IPR036094">
    <property type="entry name" value="NadA_sf"/>
</dbReference>
<evidence type="ECO:0000256" key="3">
    <source>
        <dbReference type="ARBA" id="ARBA00022485"/>
    </source>
</evidence>
<evidence type="ECO:0000313" key="11">
    <source>
        <dbReference type="Proteomes" id="UP000294902"/>
    </source>
</evidence>
<comment type="caution">
    <text evidence="10">The sequence shown here is derived from an EMBL/GenBank/DDBJ whole genome shotgun (WGS) entry which is preliminary data.</text>
</comment>
<dbReference type="EC" id="2.5.1.72" evidence="2 9"/>
<keyword evidence="7 9" id="KW-0408">Iron</keyword>
<dbReference type="GO" id="GO:0034628">
    <property type="term" value="P:'de novo' NAD+ biosynthetic process from L-aspartate"/>
    <property type="evidence" value="ECO:0007669"/>
    <property type="project" value="TreeGrafter"/>
</dbReference>
<comment type="function">
    <text evidence="9">Catalyzes the condensation of iminoaspartate with dihydroxyacetone phosphate to form quinolinate.</text>
</comment>
<name>A0A4R3MMU1_9FIRM</name>
<keyword evidence="5 9" id="KW-0808">Transferase</keyword>
<feature type="binding site" evidence="9">
    <location>
        <begin position="196"/>
        <end position="198"/>
    </location>
    <ligand>
        <name>iminosuccinate</name>
        <dbReference type="ChEBI" id="CHEBI:77875"/>
    </ligand>
</feature>
<dbReference type="GO" id="GO:0051539">
    <property type="term" value="F:4 iron, 4 sulfur cluster binding"/>
    <property type="evidence" value="ECO:0007669"/>
    <property type="project" value="UniProtKB-KW"/>
</dbReference>
<comment type="cofactor">
    <cofactor evidence="9">
        <name>[4Fe-4S] cluster</name>
        <dbReference type="ChEBI" id="CHEBI:49883"/>
    </cofactor>
    <text evidence="9">Binds 1 [4Fe-4S] cluster per subunit.</text>
</comment>
<dbReference type="EMBL" id="SMAL01000008">
    <property type="protein sequence ID" value="TCT13853.1"/>
    <property type="molecule type" value="Genomic_DNA"/>
</dbReference>
<dbReference type="GO" id="GO:0046872">
    <property type="term" value="F:metal ion binding"/>
    <property type="evidence" value="ECO:0007669"/>
    <property type="project" value="UniProtKB-KW"/>
</dbReference>
<evidence type="ECO:0000256" key="1">
    <source>
        <dbReference type="ARBA" id="ARBA00005065"/>
    </source>
</evidence>
<evidence type="ECO:0000256" key="9">
    <source>
        <dbReference type="HAMAP-Rule" id="MF_00568"/>
    </source>
</evidence>
<keyword evidence="8 9" id="KW-0411">Iron-sulfur</keyword>
<comment type="catalytic activity">
    <reaction evidence="9">
        <text>iminosuccinate + dihydroxyacetone phosphate = quinolinate + phosphate + 2 H2O + H(+)</text>
        <dbReference type="Rhea" id="RHEA:25888"/>
        <dbReference type="ChEBI" id="CHEBI:15377"/>
        <dbReference type="ChEBI" id="CHEBI:15378"/>
        <dbReference type="ChEBI" id="CHEBI:29959"/>
        <dbReference type="ChEBI" id="CHEBI:43474"/>
        <dbReference type="ChEBI" id="CHEBI:57642"/>
        <dbReference type="ChEBI" id="CHEBI:77875"/>
        <dbReference type="EC" id="2.5.1.72"/>
    </reaction>
</comment>
<comment type="similarity">
    <text evidence="9">Belongs to the quinolinate synthase family. Type 2 subfamily.</text>
</comment>
<dbReference type="Proteomes" id="UP000294902">
    <property type="component" value="Unassembled WGS sequence"/>
</dbReference>
<keyword evidence="11" id="KW-1185">Reference proteome</keyword>
<evidence type="ECO:0000256" key="4">
    <source>
        <dbReference type="ARBA" id="ARBA00022642"/>
    </source>
</evidence>
<proteinExistence type="inferred from homology"/>
<dbReference type="GO" id="GO:0008987">
    <property type="term" value="F:quinolinate synthetase A activity"/>
    <property type="evidence" value="ECO:0007669"/>
    <property type="project" value="UniProtKB-UniRule"/>
</dbReference>
<evidence type="ECO:0000256" key="2">
    <source>
        <dbReference type="ARBA" id="ARBA00012669"/>
    </source>
</evidence>
<keyword evidence="4 9" id="KW-0662">Pyridine nucleotide biosynthesis</keyword>
<gene>
    <name evidence="9" type="primary">nadA</name>
    <name evidence="10" type="ORF">EDC18_10890</name>
</gene>
<dbReference type="PANTHER" id="PTHR30573">
    <property type="entry name" value="QUINOLINATE SYNTHETASE A"/>
    <property type="match status" value="1"/>
</dbReference>
<keyword evidence="9" id="KW-0963">Cytoplasm</keyword>
<dbReference type="InterPro" id="IPR023066">
    <property type="entry name" value="Quinolinate_synth_type2"/>
</dbReference>
<feature type="binding site" evidence="9">
    <location>
        <position position="170"/>
    </location>
    <ligand>
        <name>[4Fe-4S] cluster</name>
        <dbReference type="ChEBI" id="CHEBI:49883"/>
    </ligand>
</feature>
<feature type="binding site" evidence="9">
    <location>
        <position position="213"/>
    </location>
    <ligand>
        <name>iminosuccinate</name>
        <dbReference type="ChEBI" id="CHEBI:77875"/>
    </ligand>
</feature>
<comment type="pathway">
    <text evidence="1 9">Cofactor biosynthesis; NAD(+) biosynthesis; quinolinate from iminoaspartate: step 1/1.</text>
</comment>
<dbReference type="NCBIfam" id="NF006878">
    <property type="entry name" value="PRK09375.1-2"/>
    <property type="match status" value="1"/>
</dbReference>
<reference evidence="10 11" key="1">
    <citation type="submission" date="2019-03" db="EMBL/GenBank/DDBJ databases">
        <title>Genomic Encyclopedia of Type Strains, Phase IV (KMG-IV): sequencing the most valuable type-strain genomes for metagenomic binning, comparative biology and taxonomic classification.</title>
        <authorList>
            <person name="Goeker M."/>
        </authorList>
    </citation>
    <scope>NUCLEOTIDE SEQUENCE [LARGE SCALE GENOMIC DNA]</scope>
    <source>
        <strain evidence="10 11">DSM 24629</strain>
    </source>
</reference>
<feature type="binding site" evidence="9">
    <location>
        <position position="84"/>
    </location>
    <ligand>
        <name>[4Fe-4S] cluster</name>
        <dbReference type="ChEBI" id="CHEBI:49883"/>
    </ligand>
</feature>
<feature type="binding site" evidence="9">
    <location>
        <position position="258"/>
    </location>
    <ligand>
        <name>[4Fe-4S] cluster</name>
        <dbReference type="ChEBI" id="CHEBI:49883"/>
    </ligand>
</feature>
<dbReference type="PANTHER" id="PTHR30573:SF0">
    <property type="entry name" value="QUINOLINATE SYNTHASE, CHLOROPLASTIC"/>
    <property type="match status" value="1"/>
</dbReference>
<dbReference type="AlphaFoldDB" id="A0A4R3MMU1"/>
<dbReference type="NCBIfam" id="NF006879">
    <property type="entry name" value="PRK09375.1-4"/>
    <property type="match status" value="1"/>
</dbReference>
<keyword evidence="6 9" id="KW-0479">Metal-binding</keyword>
<feature type="binding site" evidence="9">
    <location>
        <begin position="110"/>
        <end position="112"/>
    </location>
    <ligand>
        <name>iminosuccinate</name>
        <dbReference type="ChEBI" id="CHEBI:77875"/>
    </ligand>
</feature>
<dbReference type="GO" id="GO:0005829">
    <property type="term" value="C:cytosol"/>
    <property type="evidence" value="ECO:0007669"/>
    <property type="project" value="TreeGrafter"/>
</dbReference>
<dbReference type="UniPathway" id="UPA00253">
    <property type="reaction ID" value="UER00327"/>
</dbReference>
<comment type="subcellular location">
    <subcellularLocation>
        <location evidence="9">Cytoplasm</location>
    </subcellularLocation>
</comment>
<evidence type="ECO:0000256" key="7">
    <source>
        <dbReference type="ARBA" id="ARBA00023004"/>
    </source>
</evidence>
<evidence type="ECO:0000313" key="10">
    <source>
        <dbReference type="EMBL" id="TCT13853.1"/>
    </source>
</evidence>
<dbReference type="SUPFAM" id="SSF142754">
    <property type="entry name" value="NadA-like"/>
    <property type="match status" value="1"/>
</dbReference>
<feature type="binding site" evidence="9">
    <location>
        <position position="127"/>
    </location>
    <ligand>
        <name>iminosuccinate</name>
        <dbReference type="ChEBI" id="CHEBI:77875"/>
    </ligand>
</feature>
<dbReference type="Gene3D" id="3.40.50.10800">
    <property type="entry name" value="NadA-like"/>
    <property type="match status" value="3"/>
</dbReference>
<dbReference type="HAMAP" id="MF_00568">
    <property type="entry name" value="NadA_type2"/>
    <property type="match status" value="1"/>
</dbReference>
<organism evidence="10 11">
    <name type="scientific">Natranaerovirga pectinivora</name>
    <dbReference type="NCBI Taxonomy" id="682400"/>
    <lineage>
        <taxon>Bacteria</taxon>
        <taxon>Bacillati</taxon>
        <taxon>Bacillota</taxon>
        <taxon>Clostridia</taxon>
        <taxon>Lachnospirales</taxon>
        <taxon>Natranaerovirgaceae</taxon>
        <taxon>Natranaerovirga</taxon>
    </lineage>
</organism>
<evidence type="ECO:0000256" key="8">
    <source>
        <dbReference type="ARBA" id="ARBA00023014"/>
    </source>
</evidence>
<feature type="binding site" evidence="9">
    <location>
        <position position="22"/>
    </location>
    <ligand>
        <name>iminosuccinate</name>
        <dbReference type="ChEBI" id="CHEBI:77875"/>
    </ligand>
</feature>